<evidence type="ECO:0000256" key="1">
    <source>
        <dbReference type="SAM" id="Phobius"/>
    </source>
</evidence>
<keyword evidence="1" id="KW-0472">Membrane</keyword>
<name>A0ABN2DZS7_9ACTN</name>
<feature type="transmembrane region" description="Helical" evidence="1">
    <location>
        <begin position="146"/>
        <end position="165"/>
    </location>
</feature>
<proteinExistence type="predicted"/>
<feature type="transmembrane region" description="Helical" evidence="1">
    <location>
        <begin position="171"/>
        <end position="189"/>
    </location>
</feature>
<keyword evidence="1" id="KW-1133">Transmembrane helix</keyword>
<keyword evidence="3" id="KW-1185">Reference proteome</keyword>
<evidence type="ECO:0000313" key="3">
    <source>
        <dbReference type="Proteomes" id="UP001500190"/>
    </source>
</evidence>
<keyword evidence="1" id="KW-0812">Transmembrane</keyword>
<organism evidence="2 3">
    <name type="scientific">Kribbella karoonensis</name>
    <dbReference type="NCBI Taxonomy" id="324851"/>
    <lineage>
        <taxon>Bacteria</taxon>
        <taxon>Bacillati</taxon>
        <taxon>Actinomycetota</taxon>
        <taxon>Actinomycetes</taxon>
        <taxon>Propionibacteriales</taxon>
        <taxon>Kribbellaceae</taxon>
        <taxon>Kribbella</taxon>
    </lineage>
</organism>
<comment type="caution">
    <text evidence="2">The sequence shown here is derived from an EMBL/GenBank/DDBJ whole genome shotgun (WGS) entry which is preliminary data.</text>
</comment>
<evidence type="ECO:0008006" key="4">
    <source>
        <dbReference type="Google" id="ProtNLM"/>
    </source>
</evidence>
<reference evidence="2 3" key="1">
    <citation type="journal article" date="2019" name="Int. J. Syst. Evol. Microbiol.">
        <title>The Global Catalogue of Microorganisms (GCM) 10K type strain sequencing project: providing services to taxonomists for standard genome sequencing and annotation.</title>
        <authorList>
            <consortium name="The Broad Institute Genomics Platform"/>
            <consortium name="The Broad Institute Genome Sequencing Center for Infectious Disease"/>
            <person name="Wu L."/>
            <person name="Ma J."/>
        </authorList>
    </citation>
    <scope>NUCLEOTIDE SEQUENCE [LARGE SCALE GENOMIC DNA]</scope>
    <source>
        <strain evidence="2 3">JCM 14304</strain>
    </source>
</reference>
<dbReference type="Proteomes" id="UP001500190">
    <property type="component" value="Unassembled WGS sequence"/>
</dbReference>
<dbReference type="EMBL" id="BAAAND010000007">
    <property type="protein sequence ID" value="GAA1591819.1"/>
    <property type="molecule type" value="Genomic_DNA"/>
</dbReference>
<gene>
    <name evidence="2" type="ORF">GCM10009742_43240</name>
</gene>
<feature type="transmembrane region" description="Helical" evidence="1">
    <location>
        <begin position="37"/>
        <end position="57"/>
    </location>
</feature>
<sequence>MSPVVQVGIGVGILATAPIALISTARQVDHPISDPLTAIAMYVVLWWFGIVRPAVWLSPDELVVRNPLWTHRIARHDVVSATSGAFGAVIRRRGGRRCVALALHKPWIAVGDPAVHLINYWAQTPRSSDLYAPTPEERSGWRLGDVVAAAGIAVAFTVPAVLLAWPRHPSWFSPVACLAMVVAVVPYGMTRRSRGAVRAHN</sequence>
<evidence type="ECO:0000313" key="2">
    <source>
        <dbReference type="EMBL" id="GAA1591819.1"/>
    </source>
</evidence>
<accession>A0ABN2DZS7</accession>
<protein>
    <recommendedName>
        <fullName evidence="4">PH (Pleckstrin Homology) domain-containing protein</fullName>
    </recommendedName>
</protein>